<name>A0A1D8IN02_9GAMM</name>
<gene>
    <name evidence="2" type="ORF">BI364_07290</name>
</gene>
<evidence type="ECO:0000313" key="2">
    <source>
        <dbReference type="EMBL" id="AOU97794.1"/>
    </source>
</evidence>
<keyword evidence="3" id="KW-1185">Reference proteome</keyword>
<dbReference type="KEGG" id="aprs:BI364_07290"/>
<proteinExistence type="predicted"/>
<organism evidence="2 3">
    <name type="scientific">Acidihalobacter yilgarnensis</name>
    <dbReference type="NCBI Taxonomy" id="2819280"/>
    <lineage>
        <taxon>Bacteria</taxon>
        <taxon>Pseudomonadati</taxon>
        <taxon>Pseudomonadota</taxon>
        <taxon>Gammaproteobacteria</taxon>
        <taxon>Chromatiales</taxon>
        <taxon>Ectothiorhodospiraceae</taxon>
        <taxon>Acidihalobacter</taxon>
    </lineage>
</organism>
<evidence type="ECO:0000313" key="3">
    <source>
        <dbReference type="Proteomes" id="UP000095401"/>
    </source>
</evidence>
<feature type="region of interest" description="Disordered" evidence="1">
    <location>
        <begin position="51"/>
        <end position="77"/>
    </location>
</feature>
<protein>
    <submittedName>
        <fullName evidence="2">Uncharacterized protein</fullName>
    </submittedName>
</protein>
<dbReference type="AlphaFoldDB" id="A0A1D8IN02"/>
<dbReference type="Proteomes" id="UP000095401">
    <property type="component" value="Chromosome"/>
</dbReference>
<evidence type="ECO:0000256" key="1">
    <source>
        <dbReference type="SAM" id="MobiDB-lite"/>
    </source>
</evidence>
<dbReference type="Gene3D" id="1.20.5.340">
    <property type="match status" value="1"/>
</dbReference>
<dbReference type="EMBL" id="CP017415">
    <property type="protein sequence ID" value="AOU97794.1"/>
    <property type="molecule type" value="Genomic_DNA"/>
</dbReference>
<reference evidence="3" key="1">
    <citation type="submission" date="2016-09" db="EMBL/GenBank/DDBJ databases">
        <title>Acidihalobacter prosperus F5.</title>
        <authorList>
            <person name="Khaleque H.N."/>
            <person name="Ramsay J.P."/>
            <person name="Kaksonen A.H."/>
            <person name="Boxall N.J."/>
            <person name="Watkin E.L.J."/>
        </authorList>
    </citation>
    <scope>NUCLEOTIDE SEQUENCE [LARGE SCALE GENOMIC DNA]</scope>
    <source>
        <strain evidence="3">F5</strain>
    </source>
</reference>
<sequence>MEPLMANMYAFDTLATFKKLRSAGFTDTQAEALVALLSEVFRFTLKVNKSGDNAETQGGLHPEVSTKISDFIDPGPR</sequence>
<accession>A0A1D8IN02</accession>